<dbReference type="InterPro" id="IPR013815">
    <property type="entry name" value="ATP_grasp_subdomain_1"/>
</dbReference>
<dbReference type="InterPro" id="IPR005905">
    <property type="entry name" value="D_ala_D_ala"/>
</dbReference>
<dbReference type="EC" id="6.3.2.4" evidence="12"/>
<keyword evidence="14" id="KW-0479">Metal-binding</keyword>
<keyword evidence="8 12" id="KW-0133">Cell shape</keyword>
<feature type="binding site" evidence="14">
    <location>
        <position position="286"/>
    </location>
    <ligand>
        <name>Mg(2+)</name>
        <dbReference type="ChEBI" id="CHEBI:18420"/>
        <label>1</label>
    </ligand>
</feature>
<dbReference type="GO" id="GO:0046872">
    <property type="term" value="F:metal ion binding"/>
    <property type="evidence" value="ECO:0007669"/>
    <property type="project" value="UniProtKB-KW"/>
</dbReference>
<evidence type="ECO:0000313" key="17">
    <source>
        <dbReference type="EMBL" id="RSU14358.1"/>
    </source>
</evidence>
<dbReference type="InterPro" id="IPR016185">
    <property type="entry name" value="PreATP-grasp_dom_sf"/>
</dbReference>
<organism evidence="17 18">
    <name type="scientific">Vagococcus elongatus</name>
    <dbReference type="NCBI Taxonomy" id="180344"/>
    <lineage>
        <taxon>Bacteria</taxon>
        <taxon>Bacillati</taxon>
        <taxon>Bacillota</taxon>
        <taxon>Bacilli</taxon>
        <taxon>Lactobacillales</taxon>
        <taxon>Enterococcaceae</taxon>
        <taxon>Vagococcus</taxon>
    </lineage>
</organism>
<comment type="subcellular location">
    <subcellularLocation>
        <location evidence="2 12">Cytoplasm</location>
    </subcellularLocation>
</comment>
<comment type="similarity">
    <text evidence="3 12">Belongs to the D-alanine--D-alanine ligase family.</text>
</comment>
<name>A0A430B226_9ENTE</name>
<dbReference type="UniPathway" id="UPA00219"/>
<feature type="active site" evidence="13">
    <location>
        <position position="13"/>
    </location>
</feature>
<evidence type="ECO:0000313" key="18">
    <source>
        <dbReference type="Proteomes" id="UP000287605"/>
    </source>
</evidence>
<reference evidence="17 18" key="1">
    <citation type="submission" date="2017-05" db="EMBL/GenBank/DDBJ databases">
        <title>Vagococcus spp. assemblies.</title>
        <authorList>
            <person name="Gulvik C.A."/>
        </authorList>
    </citation>
    <scope>NUCLEOTIDE SEQUENCE [LARGE SCALE GENOMIC DNA]</scope>
    <source>
        <strain evidence="17 18">CCUG 51432</strain>
    </source>
</reference>
<comment type="caution">
    <text evidence="17">The sequence shown here is derived from an EMBL/GenBank/DDBJ whole genome shotgun (WGS) entry which is preliminary data.</text>
</comment>
<evidence type="ECO:0000256" key="7">
    <source>
        <dbReference type="ARBA" id="ARBA00022840"/>
    </source>
</evidence>
<dbReference type="Pfam" id="PF01820">
    <property type="entry name" value="Dala_Dala_lig_N"/>
    <property type="match status" value="1"/>
</dbReference>
<keyword evidence="14" id="KW-0460">Magnesium</keyword>
<evidence type="ECO:0000256" key="2">
    <source>
        <dbReference type="ARBA" id="ARBA00004496"/>
    </source>
</evidence>
<dbReference type="GO" id="GO:0008716">
    <property type="term" value="F:D-alanine-D-alanine ligase activity"/>
    <property type="evidence" value="ECO:0007669"/>
    <property type="project" value="UniProtKB-UniRule"/>
</dbReference>
<evidence type="ECO:0000256" key="15">
    <source>
        <dbReference type="PROSITE-ProRule" id="PRU00409"/>
    </source>
</evidence>
<feature type="binding site" evidence="14">
    <location>
        <position position="299"/>
    </location>
    <ligand>
        <name>Mg(2+)</name>
        <dbReference type="ChEBI" id="CHEBI:18420"/>
        <label>1</label>
    </ligand>
</feature>
<keyword evidence="4 12" id="KW-0963">Cytoplasm</keyword>
<evidence type="ECO:0000256" key="8">
    <source>
        <dbReference type="ARBA" id="ARBA00022960"/>
    </source>
</evidence>
<gene>
    <name evidence="12" type="primary">ddl</name>
    <name evidence="17" type="ORF">CBF29_03405</name>
</gene>
<comment type="function">
    <text evidence="12">Cell wall formation.</text>
</comment>
<dbReference type="Pfam" id="PF07478">
    <property type="entry name" value="Dala_Dala_lig_C"/>
    <property type="match status" value="1"/>
</dbReference>
<keyword evidence="10 14" id="KW-0464">Manganese</keyword>
<evidence type="ECO:0000256" key="1">
    <source>
        <dbReference type="ARBA" id="ARBA00001936"/>
    </source>
</evidence>
<dbReference type="Gene3D" id="3.30.470.20">
    <property type="entry name" value="ATP-grasp fold, B domain"/>
    <property type="match status" value="1"/>
</dbReference>
<evidence type="ECO:0000256" key="9">
    <source>
        <dbReference type="ARBA" id="ARBA00022984"/>
    </source>
</evidence>
<sequence>MNIVVLAGGYSDERDVSLSSGSMIANALIKKNHRVLLVDPYVGLKNIANFEEGFKRYEQKAYSYQVPIQAPDLEKIKAEQNNQEELIGPNVLALCQTADVVFPALHGGMGENGQLQALLDIFNISYTGTGFLGSALAMDKKLSKELFLQHQIPTPASFSTDGKEQISFPCVIKPNNSGSSIGVKIVQTEQEFFSALAEAKNYDSEPLIEETITGREFSVGILDGEVLPIIEIQPKTGFYDYANKYQEGAVEESCPADLSKEKTLEMQRLALKVHQVLRLGTYARIDFMMDQAGAIFCIEANTLPGMTPTSLLPQEALAAGISYEDLCEKIVHLALKK</sequence>
<dbReference type="GO" id="GO:0005524">
    <property type="term" value="F:ATP binding"/>
    <property type="evidence" value="ECO:0007669"/>
    <property type="project" value="UniProtKB-UniRule"/>
</dbReference>
<comment type="catalytic activity">
    <reaction evidence="12">
        <text>2 D-alanine + ATP = D-alanyl-D-alanine + ADP + phosphate + H(+)</text>
        <dbReference type="Rhea" id="RHEA:11224"/>
        <dbReference type="ChEBI" id="CHEBI:15378"/>
        <dbReference type="ChEBI" id="CHEBI:30616"/>
        <dbReference type="ChEBI" id="CHEBI:43474"/>
        <dbReference type="ChEBI" id="CHEBI:57416"/>
        <dbReference type="ChEBI" id="CHEBI:57822"/>
        <dbReference type="ChEBI" id="CHEBI:456216"/>
        <dbReference type="EC" id="6.3.2.4"/>
    </reaction>
</comment>
<dbReference type="GO" id="GO:0071555">
    <property type="term" value="P:cell wall organization"/>
    <property type="evidence" value="ECO:0007669"/>
    <property type="project" value="UniProtKB-KW"/>
</dbReference>
<dbReference type="SUPFAM" id="SSF56059">
    <property type="entry name" value="Glutathione synthetase ATP-binding domain-like"/>
    <property type="match status" value="1"/>
</dbReference>
<feature type="domain" description="ATP-grasp" evidence="16">
    <location>
        <begin position="144"/>
        <end position="332"/>
    </location>
</feature>
<feature type="binding site" evidence="14">
    <location>
        <position position="301"/>
    </location>
    <ligand>
        <name>Mg(2+)</name>
        <dbReference type="ChEBI" id="CHEBI:18420"/>
        <label>2</label>
    </ligand>
</feature>
<feature type="active site" evidence="13">
    <location>
        <position position="310"/>
    </location>
</feature>
<comment type="pathway">
    <text evidence="12">Cell wall biogenesis; peptidoglycan biosynthesis.</text>
</comment>
<evidence type="ECO:0000256" key="5">
    <source>
        <dbReference type="ARBA" id="ARBA00022598"/>
    </source>
</evidence>
<dbReference type="InterPro" id="IPR011761">
    <property type="entry name" value="ATP-grasp"/>
</dbReference>
<dbReference type="GO" id="GO:0005829">
    <property type="term" value="C:cytosol"/>
    <property type="evidence" value="ECO:0007669"/>
    <property type="project" value="TreeGrafter"/>
</dbReference>
<evidence type="ECO:0000256" key="10">
    <source>
        <dbReference type="ARBA" id="ARBA00023211"/>
    </source>
</evidence>
<accession>A0A430B226</accession>
<dbReference type="InterPro" id="IPR011095">
    <property type="entry name" value="Dala_Dala_lig_C"/>
</dbReference>
<dbReference type="InterPro" id="IPR011127">
    <property type="entry name" value="Dala_Dala_lig_N"/>
</dbReference>
<evidence type="ECO:0000256" key="4">
    <source>
        <dbReference type="ARBA" id="ARBA00022490"/>
    </source>
</evidence>
<dbReference type="PROSITE" id="PS50975">
    <property type="entry name" value="ATP_GRASP"/>
    <property type="match status" value="1"/>
</dbReference>
<dbReference type="NCBIfam" id="TIGR01205">
    <property type="entry name" value="D_ala_D_alaTIGR"/>
    <property type="match status" value="1"/>
</dbReference>
<keyword evidence="6 15" id="KW-0547">Nucleotide-binding</keyword>
<evidence type="ECO:0000259" key="16">
    <source>
        <dbReference type="PROSITE" id="PS50975"/>
    </source>
</evidence>
<evidence type="ECO:0000256" key="6">
    <source>
        <dbReference type="ARBA" id="ARBA00022741"/>
    </source>
</evidence>
<dbReference type="OrthoDB" id="9813261at2"/>
<dbReference type="Gene3D" id="3.30.1490.20">
    <property type="entry name" value="ATP-grasp fold, A domain"/>
    <property type="match status" value="1"/>
</dbReference>
<dbReference type="NCBIfam" id="NF002378">
    <property type="entry name" value="PRK01372.1"/>
    <property type="match status" value="1"/>
</dbReference>
<dbReference type="InterPro" id="IPR000291">
    <property type="entry name" value="D-Ala_lig_Van_CS"/>
</dbReference>
<comment type="cofactor">
    <cofactor evidence="14">
        <name>Mg(2+)</name>
        <dbReference type="ChEBI" id="CHEBI:18420"/>
    </cofactor>
    <cofactor evidence="14">
        <name>Mn(2+)</name>
        <dbReference type="ChEBI" id="CHEBI:29035"/>
    </cofactor>
    <text evidence="14">Binds 2 magnesium or manganese ions per subunit.</text>
</comment>
<dbReference type="AlphaFoldDB" id="A0A430B226"/>
<evidence type="ECO:0000256" key="3">
    <source>
        <dbReference type="ARBA" id="ARBA00010871"/>
    </source>
</evidence>
<keyword evidence="18" id="KW-1185">Reference proteome</keyword>
<feature type="binding site" evidence="14">
    <location>
        <position position="299"/>
    </location>
    <ligand>
        <name>Mg(2+)</name>
        <dbReference type="ChEBI" id="CHEBI:18420"/>
        <label>2</label>
    </ligand>
</feature>
<dbReference type="Proteomes" id="UP000287605">
    <property type="component" value="Unassembled WGS sequence"/>
</dbReference>
<dbReference type="Gene3D" id="3.40.50.20">
    <property type="match status" value="1"/>
</dbReference>
<keyword evidence="5 12" id="KW-0436">Ligase</keyword>
<dbReference type="PANTHER" id="PTHR23132">
    <property type="entry name" value="D-ALANINE--D-ALANINE LIGASE"/>
    <property type="match status" value="1"/>
</dbReference>
<dbReference type="PANTHER" id="PTHR23132:SF23">
    <property type="entry name" value="D-ALANINE--D-ALANINE LIGASE B"/>
    <property type="match status" value="1"/>
</dbReference>
<dbReference type="GO" id="GO:0009252">
    <property type="term" value="P:peptidoglycan biosynthetic process"/>
    <property type="evidence" value="ECO:0007669"/>
    <property type="project" value="UniProtKB-UniRule"/>
</dbReference>
<dbReference type="PIRSF" id="PIRSF039102">
    <property type="entry name" value="Ddl/VanB"/>
    <property type="match status" value="1"/>
</dbReference>
<evidence type="ECO:0000256" key="13">
    <source>
        <dbReference type="PIRSR" id="PIRSR039102-1"/>
    </source>
</evidence>
<evidence type="ECO:0000256" key="14">
    <source>
        <dbReference type="PIRSR" id="PIRSR039102-3"/>
    </source>
</evidence>
<protein>
    <recommendedName>
        <fullName evidence="12">D-alanine--D-alanine ligase</fullName>
        <ecNumber evidence="12">6.3.2.4</ecNumber>
    </recommendedName>
    <alternativeName>
        <fullName evidence="12">D-Ala-D-Ala ligase</fullName>
    </alternativeName>
    <alternativeName>
        <fullName evidence="12">D-alanylalanine synthetase</fullName>
    </alternativeName>
</protein>
<dbReference type="RefSeq" id="WP_126807340.1">
    <property type="nucleotide sequence ID" value="NZ_NGKA01000003.1"/>
</dbReference>
<feature type="active site" evidence="13">
    <location>
        <position position="179"/>
    </location>
</feature>
<evidence type="ECO:0000256" key="11">
    <source>
        <dbReference type="ARBA" id="ARBA00023316"/>
    </source>
</evidence>
<keyword evidence="11 12" id="KW-0961">Cell wall biogenesis/degradation</keyword>
<dbReference type="SUPFAM" id="SSF52440">
    <property type="entry name" value="PreATP-grasp domain"/>
    <property type="match status" value="1"/>
</dbReference>
<evidence type="ECO:0000256" key="12">
    <source>
        <dbReference type="HAMAP-Rule" id="MF_00047"/>
    </source>
</evidence>
<dbReference type="PROSITE" id="PS00843">
    <property type="entry name" value="DALA_DALA_LIGASE_1"/>
    <property type="match status" value="1"/>
</dbReference>
<dbReference type="EMBL" id="NGKA01000003">
    <property type="protein sequence ID" value="RSU14358.1"/>
    <property type="molecule type" value="Genomic_DNA"/>
</dbReference>
<proteinExistence type="inferred from homology"/>
<dbReference type="HAMAP" id="MF_00047">
    <property type="entry name" value="Dala_Dala_lig"/>
    <property type="match status" value="1"/>
</dbReference>
<comment type="cofactor">
    <cofactor evidence="1">
        <name>Mn(2+)</name>
        <dbReference type="ChEBI" id="CHEBI:29035"/>
    </cofactor>
</comment>
<dbReference type="GO" id="GO:0008360">
    <property type="term" value="P:regulation of cell shape"/>
    <property type="evidence" value="ECO:0007669"/>
    <property type="project" value="UniProtKB-KW"/>
</dbReference>
<keyword evidence="7 15" id="KW-0067">ATP-binding</keyword>
<keyword evidence="9 12" id="KW-0573">Peptidoglycan synthesis</keyword>